<evidence type="ECO:0000259" key="3">
    <source>
        <dbReference type="Pfam" id="PF02668"/>
    </source>
</evidence>
<sequence length="410" mass="45111">MEESTNPCFESSSNDSNPNSNCGSPLSSHSSTYDDVKEVPSLSLSPMAWNGEDLKPKDYVFELRDHDVAAISEAVVHFKNIGVPAEKVGPETFPLPVELAPRLGNIASSLYNGIGVAVRRGIDPMMYNDFDKALVFAGVSSYVCSQRGTDDFASIIYTIVNIQLTVTQGHIRDATHDHVPEAAKGVGLAGSKIPVALSFHADRFAGDILALFVVDQGSEVGGGEQFLSSFWRIYQELLVTAPDVIKTLEAEARPWEIADPITHEAGVSFAPALFYAAEKPMMQLVHAVLTGGPQLPRPDHLPSLSAAQHHALRVLEKTAQKFSHKLDRQDGDIQFVNNLSIMHARAAYEGDELSSRHLLRMFLRDPKNAWHCSGKHREAFDKVFSPDRQQEFVVKDLDPWFKIQGKNGHG</sequence>
<dbReference type="GO" id="GO:0051213">
    <property type="term" value="F:dioxygenase activity"/>
    <property type="evidence" value="ECO:0007669"/>
    <property type="project" value="UniProtKB-KW"/>
</dbReference>
<feature type="region of interest" description="Disordered" evidence="2">
    <location>
        <begin position="1"/>
        <end position="33"/>
    </location>
</feature>
<name>A0A194XX10_MOLSC</name>
<dbReference type="AlphaFoldDB" id="A0A194XX10"/>
<evidence type="ECO:0000256" key="1">
    <source>
        <dbReference type="ARBA" id="ARBA00023002"/>
    </source>
</evidence>
<dbReference type="OrthoDB" id="272271at2759"/>
<proteinExistence type="predicted"/>
<protein>
    <submittedName>
        <fullName evidence="4">Taurine catabolism dioxygenase TauD</fullName>
    </submittedName>
</protein>
<dbReference type="Gene3D" id="3.60.130.10">
    <property type="entry name" value="Clavaminate synthase-like"/>
    <property type="match status" value="1"/>
</dbReference>
<evidence type="ECO:0000313" key="4">
    <source>
        <dbReference type="EMBL" id="KUJ24599.1"/>
    </source>
</evidence>
<feature type="domain" description="TauD/TfdA-like" evidence="3">
    <location>
        <begin position="87"/>
        <end position="361"/>
    </location>
</feature>
<feature type="compositionally biased region" description="Low complexity" evidence="2">
    <location>
        <begin position="11"/>
        <end position="24"/>
    </location>
</feature>
<organism evidence="4 5">
    <name type="scientific">Mollisia scopiformis</name>
    <name type="common">Conifer needle endophyte fungus</name>
    <name type="synonym">Phialocephala scopiformis</name>
    <dbReference type="NCBI Taxonomy" id="149040"/>
    <lineage>
        <taxon>Eukaryota</taxon>
        <taxon>Fungi</taxon>
        <taxon>Dikarya</taxon>
        <taxon>Ascomycota</taxon>
        <taxon>Pezizomycotina</taxon>
        <taxon>Leotiomycetes</taxon>
        <taxon>Helotiales</taxon>
        <taxon>Mollisiaceae</taxon>
        <taxon>Mollisia</taxon>
    </lineage>
</organism>
<dbReference type="PANTHER" id="PTHR10696:SF54">
    <property type="entry name" value="FAMILY OXIDOREDUCTASE, PUTATIVE (AFU_ORTHOLOGUE AFUA_4G13850)-RELATED"/>
    <property type="match status" value="1"/>
</dbReference>
<accession>A0A194XX10</accession>
<evidence type="ECO:0000313" key="5">
    <source>
        <dbReference type="Proteomes" id="UP000070700"/>
    </source>
</evidence>
<feature type="compositionally biased region" description="Polar residues" evidence="2">
    <location>
        <begin position="1"/>
        <end position="10"/>
    </location>
</feature>
<dbReference type="PANTHER" id="PTHR10696">
    <property type="entry name" value="GAMMA-BUTYROBETAINE HYDROXYLASE-RELATED"/>
    <property type="match status" value="1"/>
</dbReference>
<dbReference type="SUPFAM" id="SSF51197">
    <property type="entry name" value="Clavaminate synthase-like"/>
    <property type="match status" value="1"/>
</dbReference>
<keyword evidence="5" id="KW-1185">Reference proteome</keyword>
<dbReference type="KEGG" id="psco:LY89DRAFT_745532"/>
<dbReference type="GeneID" id="28830797"/>
<dbReference type="RefSeq" id="XP_018078954.1">
    <property type="nucleotide sequence ID" value="XM_018221071.1"/>
</dbReference>
<dbReference type="Proteomes" id="UP000070700">
    <property type="component" value="Unassembled WGS sequence"/>
</dbReference>
<reference evidence="4 5" key="1">
    <citation type="submission" date="2015-10" db="EMBL/GenBank/DDBJ databases">
        <title>Full genome of DAOMC 229536 Phialocephala scopiformis, a fungal endophyte of spruce producing the potent anti-insectan compound rugulosin.</title>
        <authorList>
            <consortium name="DOE Joint Genome Institute"/>
            <person name="Walker A.K."/>
            <person name="Frasz S.L."/>
            <person name="Seifert K.A."/>
            <person name="Miller J.D."/>
            <person name="Mondo S.J."/>
            <person name="Labutti K."/>
            <person name="Lipzen A."/>
            <person name="Dockter R."/>
            <person name="Kennedy M."/>
            <person name="Grigoriev I.V."/>
            <person name="Spatafora J.W."/>
        </authorList>
    </citation>
    <scope>NUCLEOTIDE SEQUENCE [LARGE SCALE GENOMIC DNA]</scope>
    <source>
        <strain evidence="4 5">CBS 120377</strain>
    </source>
</reference>
<dbReference type="Pfam" id="PF02668">
    <property type="entry name" value="TauD"/>
    <property type="match status" value="1"/>
</dbReference>
<dbReference type="InterPro" id="IPR050411">
    <property type="entry name" value="AlphaKG_dependent_hydroxylases"/>
</dbReference>
<evidence type="ECO:0000256" key="2">
    <source>
        <dbReference type="SAM" id="MobiDB-lite"/>
    </source>
</evidence>
<keyword evidence="1" id="KW-0560">Oxidoreductase</keyword>
<dbReference type="InterPro" id="IPR042098">
    <property type="entry name" value="TauD-like_sf"/>
</dbReference>
<keyword evidence="4" id="KW-0223">Dioxygenase</keyword>
<dbReference type="InParanoid" id="A0A194XX10"/>
<dbReference type="InterPro" id="IPR003819">
    <property type="entry name" value="TauD/TfdA-like"/>
</dbReference>
<gene>
    <name evidence="4" type="ORF">LY89DRAFT_745532</name>
</gene>
<dbReference type="EMBL" id="KQ947404">
    <property type="protein sequence ID" value="KUJ24599.1"/>
    <property type="molecule type" value="Genomic_DNA"/>
</dbReference>